<comment type="caution">
    <text evidence="3">The sequence shown here is derived from an EMBL/GenBank/DDBJ whole genome shotgun (WGS) entry which is preliminary data.</text>
</comment>
<gene>
    <name evidence="3" type="ORF">BaRGS_00032713</name>
</gene>
<evidence type="ECO:0000313" key="4">
    <source>
        <dbReference type="Proteomes" id="UP001519460"/>
    </source>
</evidence>
<reference evidence="3 4" key="1">
    <citation type="journal article" date="2023" name="Sci. Data">
        <title>Genome assembly of the Korean intertidal mud-creeper Batillaria attramentaria.</title>
        <authorList>
            <person name="Patra A.K."/>
            <person name="Ho P.T."/>
            <person name="Jun S."/>
            <person name="Lee S.J."/>
            <person name="Kim Y."/>
            <person name="Won Y.J."/>
        </authorList>
    </citation>
    <scope>NUCLEOTIDE SEQUENCE [LARGE SCALE GENOMIC DNA]</scope>
    <source>
        <strain evidence="3">Wonlab-2016</strain>
    </source>
</reference>
<proteinExistence type="predicted"/>
<evidence type="ECO:0000256" key="1">
    <source>
        <dbReference type="SAM" id="MobiDB-lite"/>
    </source>
</evidence>
<evidence type="ECO:0000313" key="3">
    <source>
        <dbReference type="EMBL" id="KAK7476086.1"/>
    </source>
</evidence>
<dbReference type="Proteomes" id="UP001519460">
    <property type="component" value="Unassembled WGS sequence"/>
</dbReference>
<dbReference type="AlphaFoldDB" id="A0ABD0JN14"/>
<feature type="domain" description="Myb/SANT-like DNA-binding" evidence="2">
    <location>
        <begin position="8"/>
        <end position="56"/>
    </location>
</feature>
<evidence type="ECO:0000259" key="2">
    <source>
        <dbReference type="Pfam" id="PF13873"/>
    </source>
</evidence>
<dbReference type="InterPro" id="IPR028002">
    <property type="entry name" value="Myb_DNA-bind_5"/>
</dbReference>
<dbReference type="EMBL" id="JACVVK020000386">
    <property type="protein sequence ID" value="KAK7476086.1"/>
    <property type="molecule type" value="Genomic_DNA"/>
</dbReference>
<dbReference type="Pfam" id="PF13873">
    <property type="entry name" value="Myb_DNA-bind_5"/>
    <property type="match status" value="1"/>
</dbReference>
<sequence length="212" mass="24340">MQMEYATLCSSLSATITRDSKTEIWQRITEKVNSCGVALRTRPTHEVKEKWRALKGSVLNKKREEKKTGGGPAPAPVPFEHIILLNAHHRGKIKLVFRHNETFLPVLTQEGETLILAVPDNMPTQQDEERPAPVKTQAKKKRKMTENIQRAPNTENQDLMNDYFSGEIEKNKLPKDLLELKIIKKHVLKSKSFSGNRVETMSYIEYQSLYDL</sequence>
<protein>
    <recommendedName>
        <fullName evidence="2">Myb/SANT-like DNA-binding domain-containing protein</fullName>
    </recommendedName>
</protein>
<feature type="region of interest" description="Disordered" evidence="1">
    <location>
        <begin position="123"/>
        <end position="146"/>
    </location>
</feature>
<organism evidence="3 4">
    <name type="scientific">Batillaria attramentaria</name>
    <dbReference type="NCBI Taxonomy" id="370345"/>
    <lineage>
        <taxon>Eukaryota</taxon>
        <taxon>Metazoa</taxon>
        <taxon>Spiralia</taxon>
        <taxon>Lophotrochozoa</taxon>
        <taxon>Mollusca</taxon>
        <taxon>Gastropoda</taxon>
        <taxon>Caenogastropoda</taxon>
        <taxon>Sorbeoconcha</taxon>
        <taxon>Cerithioidea</taxon>
        <taxon>Batillariidae</taxon>
        <taxon>Batillaria</taxon>
    </lineage>
</organism>
<keyword evidence="4" id="KW-1185">Reference proteome</keyword>
<accession>A0ABD0JN14</accession>
<name>A0ABD0JN14_9CAEN</name>